<protein>
    <recommendedName>
        <fullName evidence="4">Secreted protein</fullName>
    </recommendedName>
</protein>
<dbReference type="EMBL" id="OV170224">
    <property type="protein sequence ID" value="CAH0723636.1"/>
    <property type="molecule type" value="Genomic_DNA"/>
</dbReference>
<evidence type="ECO:0008006" key="4">
    <source>
        <dbReference type="Google" id="ProtNLM"/>
    </source>
</evidence>
<feature type="chain" id="PRO_5035480438" description="Secreted protein" evidence="1">
    <location>
        <begin position="20"/>
        <end position="94"/>
    </location>
</feature>
<feature type="non-terminal residue" evidence="2">
    <location>
        <position position="94"/>
    </location>
</feature>
<evidence type="ECO:0000256" key="1">
    <source>
        <dbReference type="SAM" id="SignalP"/>
    </source>
</evidence>
<sequence>MNWKMFLLCTLCVIENANAFVKRNVESSTSNSILDSFQRNMDRFRDCMDKTLAAAVSEVNEKQLQPIFSALGDQLNKFSKVVDILTAPTTVTTT</sequence>
<evidence type="ECO:0000313" key="3">
    <source>
        <dbReference type="Proteomes" id="UP000838878"/>
    </source>
</evidence>
<proteinExistence type="predicted"/>
<organism evidence="2 3">
    <name type="scientific">Brenthis ino</name>
    <name type="common">lesser marbled fritillary</name>
    <dbReference type="NCBI Taxonomy" id="405034"/>
    <lineage>
        <taxon>Eukaryota</taxon>
        <taxon>Metazoa</taxon>
        <taxon>Ecdysozoa</taxon>
        <taxon>Arthropoda</taxon>
        <taxon>Hexapoda</taxon>
        <taxon>Insecta</taxon>
        <taxon>Pterygota</taxon>
        <taxon>Neoptera</taxon>
        <taxon>Endopterygota</taxon>
        <taxon>Lepidoptera</taxon>
        <taxon>Glossata</taxon>
        <taxon>Ditrysia</taxon>
        <taxon>Papilionoidea</taxon>
        <taxon>Nymphalidae</taxon>
        <taxon>Heliconiinae</taxon>
        <taxon>Argynnini</taxon>
        <taxon>Brenthis</taxon>
    </lineage>
</organism>
<name>A0A8J9UNP0_9NEOP</name>
<keyword evidence="1" id="KW-0732">Signal</keyword>
<reference evidence="2" key="1">
    <citation type="submission" date="2021-12" db="EMBL/GenBank/DDBJ databases">
        <authorList>
            <person name="Martin H S."/>
        </authorList>
    </citation>
    <scope>NUCLEOTIDE SEQUENCE</scope>
</reference>
<dbReference type="Proteomes" id="UP000838878">
    <property type="component" value="Chromosome 4"/>
</dbReference>
<feature type="signal peptide" evidence="1">
    <location>
        <begin position="1"/>
        <end position="19"/>
    </location>
</feature>
<evidence type="ECO:0000313" key="2">
    <source>
        <dbReference type="EMBL" id="CAH0723636.1"/>
    </source>
</evidence>
<dbReference type="AlphaFoldDB" id="A0A8J9UNP0"/>
<keyword evidence="3" id="KW-1185">Reference proteome</keyword>
<accession>A0A8J9UNP0</accession>
<dbReference type="OrthoDB" id="6878635at2759"/>
<gene>
    <name evidence="2" type="ORF">BINO364_LOCUS9445</name>
</gene>